<accession>A0AAD9J7F0</accession>
<protein>
    <submittedName>
        <fullName evidence="1">Uncharacterized protein</fullName>
    </submittedName>
</protein>
<organism evidence="1 2">
    <name type="scientific">Paralvinella palmiformis</name>
    <dbReference type="NCBI Taxonomy" id="53620"/>
    <lineage>
        <taxon>Eukaryota</taxon>
        <taxon>Metazoa</taxon>
        <taxon>Spiralia</taxon>
        <taxon>Lophotrochozoa</taxon>
        <taxon>Annelida</taxon>
        <taxon>Polychaeta</taxon>
        <taxon>Sedentaria</taxon>
        <taxon>Canalipalpata</taxon>
        <taxon>Terebellida</taxon>
        <taxon>Terebelliformia</taxon>
        <taxon>Alvinellidae</taxon>
        <taxon>Paralvinella</taxon>
    </lineage>
</organism>
<comment type="caution">
    <text evidence="1">The sequence shown here is derived from an EMBL/GenBank/DDBJ whole genome shotgun (WGS) entry which is preliminary data.</text>
</comment>
<dbReference type="EMBL" id="JAODUP010000539">
    <property type="protein sequence ID" value="KAK2147719.1"/>
    <property type="molecule type" value="Genomic_DNA"/>
</dbReference>
<proteinExistence type="predicted"/>
<sequence>MNRVRAKLRPQEPRDLQFEVILAHLSTLFIIIDQFVHYEITLQLYIIAEHFIYLHLVHRHLIFASTRQLSILVDAKRWYLDGTLIIVKVPVVQLFSIHALLRQVGAMKQVPLVLIFMSRRKKQRLQRCKF</sequence>
<evidence type="ECO:0000313" key="2">
    <source>
        <dbReference type="Proteomes" id="UP001208570"/>
    </source>
</evidence>
<reference evidence="1" key="1">
    <citation type="journal article" date="2023" name="Mol. Biol. Evol.">
        <title>Third-Generation Sequencing Reveals the Adaptive Role of the Epigenome in Three Deep-Sea Polychaetes.</title>
        <authorList>
            <person name="Perez M."/>
            <person name="Aroh O."/>
            <person name="Sun Y."/>
            <person name="Lan Y."/>
            <person name="Juniper S.K."/>
            <person name="Young C.R."/>
            <person name="Angers B."/>
            <person name="Qian P.Y."/>
        </authorList>
    </citation>
    <scope>NUCLEOTIDE SEQUENCE</scope>
    <source>
        <strain evidence="1">P08H-3</strain>
    </source>
</reference>
<evidence type="ECO:0000313" key="1">
    <source>
        <dbReference type="EMBL" id="KAK2147719.1"/>
    </source>
</evidence>
<dbReference type="AlphaFoldDB" id="A0AAD9J7F0"/>
<gene>
    <name evidence="1" type="ORF">LSH36_539g01115</name>
</gene>
<keyword evidence="2" id="KW-1185">Reference proteome</keyword>
<dbReference type="Proteomes" id="UP001208570">
    <property type="component" value="Unassembled WGS sequence"/>
</dbReference>
<name>A0AAD9J7F0_9ANNE</name>